<dbReference type="EMBL" id="JARGDH010000005">
    <property type="protein sequence ID" value="KAL0268043.1"/>
    <property type="molecule type" value="Genomic_DNA"/>
</dbReference>
<protein>
    <submittedName>
        <fullName evidence="1">Uncharacterized protein</fullName>
    </submittedName>
</protein>
<accession>A0AAW2HDT3</accession>
<name>A0AAW2HDT3_9NEOP</name>
<sequence>MEIGTDSPIPKVWERSAEYQMQWIPDKRLRTVYHQDSDPNCDRHLKLWTPVQRFRFKVQLGDPGEIPKRAALRSTANAT</sequence>
<reference evidence="1" key="1">
    <citation type="journal article" date="2024" name="Gigascience">
        <title>Chromosome-level genome of the poultry shaft louse Menopon gallinae provides insight into the host-switching and adaptive evolution of parasitic lice.</title>
        <authorList>
            <person name="Xu Y."/>
            <person name="Ma L."/>
            <person name="Liu S."/>
            <person name="Liang Y."/>
            <person name="Liu Q."/>
            <person name="He Z."/>
            <person name="Tian L."/>
            <person name="Duan Y."/>
            <person name="Cai W."/>
            <person name="Li H."/>
            <person name="Song F."/>
        </authorList>
    </citation>
    <scope>NUCLEOTIDE SEQUENCE</scope>
    <source>
        <strain evidence="1">Cailab_2023a</strain>
    </source>
</reference>
<organism evidence="1">
    <name type="scientific">Menopon gallinae</name>
    <name type="common">poultry shaft louse</name>
    <dbReference type="NCBI Taxonomy" id="328185"/>
    <lineage>
        <taxon>Eukaryota</taxon>
        <taxon>Metazoa</taxon>
        <taxon>Ecdysozoa</taxon>
        <taxon>Arthropoda</taxon>
        <taxon>Hexapoda</taxon>
        <taxon>Insecta</taxon>
        <taxon>Pterygota</taxon>
        <taxon>Neoptera</taxon>
        <taxon>Paraneoptera</taxon>
        <taxon>Psocodea</taxon>
        <taxon>Troctomorpha</taxon>
        <taxon>Phthiraptera</taxon>
        <taxon>Amblycera</taxon>
        <taxon>Menoponidae</taxon>
        <taxon>Menopon</taxon>
    </lineage>
</organism>
<gene>
    <name evidence="1" type="ORF">PYX00_010126</name>
</gene>
<proteinExistence type="predicted"/>
<dbReference type="AlphaFoldDB" id="A0AAW2HDT3"/>
<comment type="caution">
    <text evidence="1">The sequence shown here is derived from an EMBL/GenBank/DDBJ whole genome shotgun (WGS) entry which is preliminary data.</text>
</comment>
<evidence type="ECO:0000313" key="1">
    <source>
        <dbReference type="EMBL" id="KAL0268043.1"/>
    </source>
</evidence>